<dbReference type="PANTHER" id="PTHR32089:SF112">
    <property type="entry name" value="LYSOZYME-LIKE PROTEIN-RELATED"/>
    <property type="match status" value="1"/>
</dbReference>
<evidence type="ECO:0000256" key="5">
    <source>
        <dbReference type="SAM" id="MobiDB-lite"/>
    </source>
</evidence>
<keyword evidence="1 3" id="KW-0807">Transducer</keyword>
<comment type="similarity">
    <text evidence="2">Belongs to the methyl-accepting chemotaxis (MCP) protein family.</text>
</comment>
<dbReference type="KEGG" id="nag:AArcMg_2025"/>
<accession>A0A346PEN5</accession>
<dbReference type="AlphaFoldDB" id="A0A346PEN5"/>
<sequence>MLLALSVGLVGLVGTAAVTESVEGNALEEYETLAEQEATAIQNWDERNEQLVQSAMNTVHDRDSATVDAYIQDFYYDLPGEAQAIHYVDTTSGELEATTADGMSTLEDIDFPDELSPENPPSSVERTDAYENSEGSVVSYYVGLEDEPERAIVVTFELHQHSTNMATRGNDDAVTVLVDGDDRIIADDEYLGSDDDAFGTEYVDDNEVINEARLDATGTTDNVSAAQAFEGSPSETLADEPYNFSADEYVAAYGVVNSDWIVLIHASDDEAYGFVNTVSQYGVVATVAGVLMIGVVGAILGRNTATSIDRLTRKATRMEEGDLDVEFETKRIDNIGRLYDGFDSMRVALRDQIEAAESARQEAERERARVAEINDQLERKASEYSDVMQTAADGDLTARMDPGGDNEAMTEIGREFNEMLDEIEATVERLNQFATDVATASEQVTASSEEVGSASQEVAESTQEISDGADRQHQALQTVDAQMNTLSTTTEQIAASSNSVADIAEQTAQTTHEGRAAAQKAVDACEALEDEQRAAVEEFEALEEEVDQIIDLTDTIAGIATQTNMLALNANIEASRSSSSNDTEGFSTVAAEVKELSQDVKRTAEQIDKRLDSVQTQTQRSAQEIDHTSEEIERVNDLVSNAVDALDEIATYADKTNNGVQEISAATQQQAASTQEAVAMVDDVATVSEETTAEAQTVAAAAEEQTSALTEMVDSAESLTQQAVHLSAALDRFDTDADDSADDLIESVDGGTEDHGASFEFSSVEAADEIDTDRSQPSPDGK</sequence>
<dbReference type="EMBL" id="CP027033">
    <property type="protein sequence ID" value="AXR82025.1"/>
    <property type="molecule type" value="Genomic_DNA"/>
</dbReference>
<dbReference type="Gene3D" id="1.10.287.950">
    <property type="entry name" value="Methyl-accepting chemotaxis protein"/>
    <property type="match status" value="1"/>
</dbReference>
<feature type="region of interest" description="Disordered" evidence="5">
    <location>
        <begin position="107"/>
        <end position="131"/>
    </location>
</feature>
<proteinExistence type="inferred from homology"/>
<organism evidence="8 11">
    <name type="scientific">Natrarchaeobaculum sulfurireducens</name>
    <dbReference type="NCBI Taxonomy" id="2044521"/>
    <lineage>
        <taxon>Archaea</taxon>
        <taxon>Methanobacteriati</taxon>
        <taxon>Methanobacteriota</taxon>
        <taxon>Stenosarchaea group</taxon>
        <taxon>Halobacteria</taxon>
        <taxon>Halobacteriales</taxon>
        <taxon>Natrialbaceae</taxon>
        <taxon>Natrarchaeobaculum</taxon>
    </lineage>
</organism>
<feature type="region of interest" description="Disordered" evidence="5">
    <location>
        <begin position="741"/>
        <end position="782"/>
    </location>
</feature>
<reference evidence="8" key="3">
    <citation type="journal article" date="2019" name="Int. J. Syst. Evol. Microbiol.">
        <title>Natronolimnobius sulfurireducens sp. nov. and Halalkaliarchaeum desulfuricum gen. nov., sp. nov., the first sulfur-respiring alkaliphilic haloarchaea from hypersaline alkaline lakes.</title>
        <authorList>
            <person name="Sorokin D.Y."/>
            <person name="Yakimov M."/>
            <person name="Messina E."/>
            <person name="Merkel A.Y."/>
            <person name="Bale N.J."/>
            <person name="Sinninghe Damste J.S."/>
        </authorList>
    </citation>
    <scope>NUCLEOTIDE SEQUENCE</scope>
    <source>
        <strain evidence="9">AArc-Mg</strain>
        <strain evidence="8">AArc1</strain>
    </source>
</reference>
<dbReference type="GeneID" id="37642512"/>
<feature type="domain" description="HAMP" evidence="7">
    <location>
        <begin position="302"/>
        <end position="354"/>
    </location>
</feature>
<dbReference type="GO" id="GO:0004888">
    <property type="term" value="F:transmembrane signaling receptor activity"/>
    <property type="evidence" value="ECO:0007669"/>
    <property type="project" value="InterPro"/>
</dbReference>
<dbReference type="SUPFAM" id="SSF58104">
    <property type="entry name" value="Methyl-accepting chemotaxis protein (MCP) signaling domain"/>
    <property type="match status" value="1"/>
</dbReference>
<dbReference type="EMBL" id="CP024047">
    <property type="protein sequence ID" value="AXR77980.1"/>
    <property type="molecule type" value="Genomic_DNA"/>
</dbReference>
<feature type="coiled-coil region" evidence="4">
    <location>
        <begin position="346"/>
        <end position="383"/>
    </location>
</feature>
<dbReference type="Gene3D" id="6.10.250.1910">
    <property type="match status" value="1"/>
</dbReference>
<accession>A0A346PR80</accession>
<feature type="region of interest" description="Disordered" evidence="5">
    <location>
        <begin position="445"/>
        <end position="471"/>
    </location>
</feature>
<evidence type="ECO:0000313" key="10">
    <source>
        <dbReference type="Proteomes" id="UP000258613"/>
    </source>
</evidence>
<keyword evidence="4" id="KW-0175">Coiled coil</keyword>
<dbReference type="GO" id="GO:0006935">
    <property type="term" value="P:chemotaxis"/>
    <property type="evidence" value="ECO:0007669"/>
    <property type="project" value="InterPro"/>
</dbReference>
<dbReference type="PRINTS" id="PR00260">
    <property type="entry name" value="CHEMTRNSDUCR"/>
</dbReference>
<dbReference type="Proteomes" id="UP000258613">
    <property type="component" value="Chromosome"/>
</dbReference>
<dbReference type="SMART" id="SM00283">
    <property type="entry name" value="MA"/>
    <property type="match status" value="1"/>
</dbReference>
<feature type="domain" description="Methyl-accepting transducer" evidence="6">
    <location>
        <begin position="447"/>
        <end position="685"/>
    </location>
</feature>
<dbReference type="GO" id="GO:0007165">
    <property type="term" value="P:signal transduction"/>
    <property type="evidence" value="ECO:0007669"/>
    <property type="project" value="UniProtKB-KW"/>
</dbReference>
<evidence type="ECO:0000259" key="6">
    <source>
        <dbReference type="PROSITE" id="PS50111"/>
    </source>
</evidence>
<evidence type="ECO:0000313" key="8">
    <source>
        <dbReference type="EMBL" id="AXR77980.1"/>
    </source>
</evidence>
<evidence type="ECO:0000256" key="1">
    <source>
        <dbReference type="ARBA" id="ARBA00023224"/>
    </source>
</evidence>
<dbReference type="Proteomes" id="UP000258707">
    <property type="component" value="Chromosome"/>
</dbReference>
<dbReference type="KEGG" id="nan:AArc1_1649"/>
<feature type="compositionally biased region" description="Polar residues" evidence="5">
    <location>
        <begin position="445"/>
        <end position="465"/>
    </location>
</feature>
<dbReference type="RefSeq" id="WP_228442419.1">
    <property type="nucleotide sequence ID" value="NZ_CP027033.1"/>
</dbReference>
<feature type="coiled-coil region" evidence="4">
    <location>
        <begin position="518"/>
        <end position="552"/>
    </location>
</feature>
<dbReference type="CDD" id="cd06225">
    <property type="entry name" value="HAMP"/>
    <property type="match status" value="2"/>
</dbReference>
<keyword evidence="10" id="KW-1185">Reference proteome</keyword>
<evidence type="ECO:0000259" key="7">
    <source>
        <dbReference type="PROSITE" id="PS50885"/>
    </source>
</evidence>
<name>A0A346PEN5_9EURY</name>
<dbReference type="PROSITE" id="PS50885">
    <property type="entry name" value="HAMP"/>
    <property type="match status" value="2"/>
</dbReference>
<dbReference type="InterPro" id="IPR004090">
    <property type="entry name" value="Chemotax_Me-accpt_rcpt"/>
</dbReference>
<reference evidence="11" key="1">
    <citation type="submission" date="2017-10" db="EMBL/GenBank/DDBJ databases">
        <title>Phenotypic and genomic properties of facultatively anaerobic sulfur-reducing natronoarchaea from hypersaline soda lakes.</title>
        <authorList>
            <person name="Sorokin D.Y."/>
            <person name="Kublanov I.V."/>
            <person name="Roman P."/>
            <person name="Sinninghe Damste J.S."/>
            <person name="Golyshin P.N."/>
            <person name="Rojo D."/>
            <person name="Ciordia S."/>
            <person name="Mena Md.C."/>
            <person name="Ferrer M."/>
            <person name="Messina E."/>
            <person name="Smedile F."/>
            <person name="La Spada G."/>
            <person name="La Cono V."/>
            <person name="Yakimov M.M."/>
        </authorList>
    </citation>
    <scope>NUCLEOTIDE SEQUENCE [LARGE SCALE GENOMIC DNA]</scope>
    <source>
        <strain evidence="11">AArc1</strain>
    </source>
</reference>
<dbReference type="Pfam" id="PF00015">
    <property type="entry name" value="MCPsignal"/>
    <property type="match status" value="1"/>
</dbReference>
<evidence type="ECO:0000313" key="11">
    <source>
        <dbReference type="Proteomes" id="UP000258707"/>
    </source>
</evidence>
<feature type="compositionally biased region" description="Acidic residues" evidence="5">
    <location>
        <begin position="107"/>
        <end position="116"/>
    </location>
</feature>
<dbReference type="GO" id="GO:0016020">
    <property type="term" value="C:membrane"/>
    <property type="evidence" value="ECO:0007669"/>
    <property type="project" value="InterPro"/>
</dbReference>
<dbReference type="PROSITE" id="PS50111">
    <property type="entry name" value="CHEMOTAXIS_TRANSDUC_2"/>
    <property type="match status" value="1"/>
</dbReference>
<evidence type="ECO:0000256" key="4">
    <source>
        <dbReference type="SAM" id="Coils"/>
    </source>
</evidence>
<dbReference type="PANTHER" id="PTHR32089">
    <property type="entry name" value="METHYL-ACCEPTING CHEMOTAXIS PROTEIN MCPB"/>
    <property type="match status" value="1"/>
</dbReference>
<gene>
    <name evidence="8" type="ORF">AArc1_1649</name>
    <name evidence="9" type="ORF">AArcMg_2025</name>
</gene>
<dbReference type="InterPro" id="IPR004089">
    <property type="entry name" value="MCPsignal_dom"/>
</dbReference>
<dbReference type="SMART" id="SM00304">
    <property type="entry name" value="HAMP"/>
    <property type="match status" value="2"/>
</dbReference>
<evidence type="ECO:0000313" key="9">
    <source>
        <dbReference type="EMBL" id="AXR82025.1"/>
    </source>
</evidence>
<protein>
    <submittedName>
        <fullName evidence="9">MCP domain signal transducer</fullName>
    </submittedName>
    <submittedName>
        <fullName evidence="8">Methyl-accepting chemotaxis protein</fullName>
    </submittedName>
</protein>
<dbReference type="InterPro" id="IPR003660">
    <property type="entry name" value="HAMP_dom"/>
</dbReference>
<evidence type="ECO:0000256" key="2">
    <source>
        <dbReference type="ARBA" id="ARBA00029447"/>
    </source>
</evidence>
<evidence type="ECO:0000256" key="3">
    <source>
        <dbReference type="PROSITE-ProRule" id="PRU00284"/>
    </source>
</evidence>
<reference evidence="10" key="2">
    <citation type="submission" date="2018-02" db="EMBL/GenBank/DDBJ databases">
        <title>Phenotypic and genomic properties of facultatively anaerobic sulfur-reducing natronoarchaea from hypersaline soda lakes.</title>
        <authorList>
            <person name="Sorokin D.Y."/>
            <person name="Kublanov I.V."/>
            <person name="Roman P."/>
            <person name="Sinninghe Damste J.S."/>
            <person name="Golyshin P.N."/>
            <person name="Rojo D."/>
            <person name="Ciordia S."/>
            <person name="Mena M.D.C."/>
            <person name="Ferrer M."/>
            <person name="Messina E."/>
            <person name="Smedile F."/>
            <person name="La Spada G."/>
            <person name="La Cono V."/>
            <person name="Yakimov M.M."/>
        </authorList>
    </citation>
    <scope>NUCLEOTIDE SEQUENCE [LARGE SCALE GENOMIC DNA]</scope>
    <source>
        <strain evidence="10">AArc-Mg</strain>
    </source>
</reference>
<feature type="domain" description="HAMP" evidence="7">
    <location>
        <begin position="375"/>
        <end position="428"/>
    </location>
</feature>
<dbReference type="Pfam" id="PF00672">
    <property type="entry name" value="HAMP"/>
    <property type="match status" value="2"/>
</dbReference>